<dbReference type="PANTHER" id="PTHR43312:SF1">
    <property type="entry name" value="NADP-DEPENDENT OXIDOREDUCTASE DOMAIN-CONTAINING PROTEIN"/>
    <property type="match status" value="1"/>
</dbReference>
<comment type="caution">
    <text evidence="2">The sequence shown here is derived from an EMBL/GenBank/DDBJ whole genome shotgun (WGS) entry which is preliminary data.</text>
</comment>
<gene>
    <name evidence="2" type="ORF">GCM10011379_15860</name>
</gene>
<dbReference type="InterPro" id="IPR036812">
    <property type="entry name" value="NAD(P)_OxRdtase_dom_sf"/>
</dbReference>
<dbReference type="EMBL" id="BMIB01000002">
    <property type="protein sequence ID" value="GGH64149.1"/>
    <property type="molecule type" value="Genomic_DNA"/>
</dbReference>
<evidence type="ECO:0000313" key="3">
    <source>
        <dbReference type="Proteomes" id="UP000627292"/>
    </source>
</evidence>
<dbReference type="RefSeq" id="WP_188951491.1">
    <property type="nucleotide sequence ID" value="NZ_BMIB01000002.1"/>
</dbReference>
<accession>A0A917IUC0</accession>
<dbReference type="InterPro" id="IPR023210">
    <property type="entry name" value="NADP_OxRdtase_dom"/>
</dbReference>
<dbReference type="PANTHER" id="PTHR43312">
    <property type="entry name" value="D-THREO-ALDOSE 1-DEHYDROGENASE"/>
    <property type="match status" value="1"/>
</dbReference>
<dbReference type="Proteomes" id="UP000627292">
    <property type="component" value="Unassembled WGS sequence"/>
</dbReference>
<evidence type="ECO:0000259" key="1">
    <source>
        <dbReference type="Pfam" id="PF00248"/>
    </source>
</evidence>
<name>A0A917IUC0_9BACT</name>
<dbReference type="SUPFAM" id="SSF51430">
    <property type="entry name" value="NAD(P)-linked oxidoreductase"/>
    <property type="match status" value="1"/>
</dbReference>
<dbReference type="Gene3D" id="3.20.20.100">
    <property type="entry name" value="NADP-dependent oxidoreductase domain"/>
    <property type="match status" value="1"/>
</dbReference>
<dbReference type="CDD" id="cd19095">
    <property type="entry name" value="AKR_PA4992-like"/>
    <property type="match status" value="1"/>
</dbReference>
<evidence type="ECO:0000313" key="2">
    <source>
        <dbReference type="EMBL" id="GGH64149.1"/>
    </source>
</evidence>
<dbReference type="Pfam" id="PF00248">
    <property type="entry name" value="Aldo_ket_red"/>
    <property type="match status" value="1"/>
</dbReference>
<feature type="domain" description="NADP-dependent oxidoreductase" evidence="1">
    <location>
        <begin position="16"/>
        <end position="260"/>
    </location>
</feature>
<dbReference type="InterPro" id="IPR053135">
    <property type="entry name" value="AKR2_Oxidoreductase"/>
</dbReference>
<reference evidence="2" key="2">
    <citation type="submission" date="2020-09" db="EMBL/GenBank/DDBJ databases">
        <authorList>
            <person name="Sun Q."/>
            <person name="Zhou Y."/>
        </authorList>
    </citation>
    <scope>NUCLEOTIDE SEQUENCE</scope>
    <source>
        <strain evidence="2">CGMCC 1.15290</strain>
    </source>
</reference>
<organism evidence="2 3">
    <name type="scientific">Filimonas zeae</name>
    <dbReference type="NCBI Taxonomy" id="1737353"/>
    <lineage>
        <taxon>Bacteria</taxon>
        <taxon>Pseudomonadati</taxon>
        <taxon>Bacteroidota</taxon>
        <taxon>Chitinophagia</taxon>
        <taxon>Chitinophagales</taxon>
        <taxon>Chitinophagaceae</taxon>
        <taxon>Filimonas</taxon>
    </lineage>
</organism>
<sequence>MLERIIPASGEKMPVIGMGTWQSLNISGAGALQNAAQVVEAWAGAGGRLIDSSPMYGKAEEVIGQVTEGQPFADRLFYATKVWTTGAKEGLAQMEDSFRKMKRQTIDLMQIHNLVDWKTHLPQLRRWKEEGRIRYIGITHYTDASHEELRRIIEQEPLDFVQFNYSLLNRHAEQFLLPVAQDKGVATLINRPFGEGHLLKLLVGKKLPEWVTAQGIQSWPDCILRYIIANPAVTCVIPATSVPEHALNNAQSGAGLIPDEAFCKRLVAYIKEVL</sequence>
<dbReference type="AlphaFoldDB" id="A0A917IUC0"/>
<reference evidence="2" key="1">
    <citation type="journal article" date="2014" name="Int. J. Syst. Evol. Microbiol.">
        <title>Complete genome sequence of Corynebacterium casei LMG S-19264T (=DSM 44701T), isolated from a smear-ripened cheese.</title>
        <authorList>
            <consortium name="US DOE Joint Genome Institute (JGI-PGF)"/>
            <person name="Walter F."/>
            <person name="Albersmeier A."/>
            <person name="Kalinowski J."/>
            <person name="Ruckert C."/>
        </authorList>
    </citation>
    <scope>NUCLEOTIDE SEQUENCE</scope>
    <source>
        <strain evidence="2">CGMCC 1.15290</strain>
    </source>
</reference>
<protein>
    <submittedName>
        <fullName evidence="2">Aldo/keto reductase</fullName>
    </submittedName>
</protein>
<keyword evidence="3" id="KW-1185">Reference proteome</keyword>
<proteinExistence type="predicted"/>